<dbReference type="KEGG" id="rarg:115752852"/>
<dbReference type="GO" id="GO:0051726">
    <property type="term" value="P:regulation of cell cycle"/>
    <property type="evidence" value="ECO:0007669"/>
    <property type="project" value="TreeGrafter"/>
</dbReference>
<dbReference type="GO" id="GO:0048731">
    <property type="term" value="P:system development"/>
    <property type="evidence" value="ECO:0007669"/>
    <property type="project" value="UniProtKB-ARBA"/>
</dbReference>
<dbReference type="GO" id="GO:0140993">
    <property type="term" value="F:histone modifying activity"/>
    <property type="evidence" value="ECO:0007669"/>
    <property type="project" value="UniProtKB-ARBA"/>
</dbReference>
<dbReference type="InterPro" id="IPR040092">
    <property type="entry name" value="TBRG1"/>
</dbReference>
<dbReference type="Gene3D" id="2.130.10.10">
    <property type="entry name" value="YVTN repeat-like/Quinoprotein amine dehydrogenase"/>
    <property type="match status" value="1"/>
</dbReference>
<evidence type="ECO:0000313" key="3">
    <source>
        <dbReference type="Proteomes" id="UP000827889"/>
    </source>
</evidence>
<dbReference type="Gene3D" id="3.30.160.360">
    <property type="match status" value="1"/>
</dbReference>
<dbReference type="InterPro" id="IPR003888">
    <property type="entry name" value="FYrich_N"/>
</dbReference>
<dbReference type="InterPro" id="IPR003889">
    <property type="entry name" value="FYrich_C"/>
</dbReference>
<dbReference type="InterPro" id="IPR015943">
    <property type="entry name" value="WD40/YVTN_repeat-like_dom_sf"/>
</dbReference>
<dbReference type="InterPro" id="IPR036322">
    <property type="entry name" value="WD40_repeat_dom_sf"/>
</dbReference>
<comment type="subcellular location">
    <subcellularLocation>
        <location evidence="1">Nucleus</location>
    </subcellularLocation>
</comment>
<dbReference type="RefSeq" id="XP_030547101.1">
    <property type="nucleotide sequence ID" value="XM_030691241.2"/>
</dbReference>
<accession>A0A8B8QIY7</accession>
<dbReference type="OrthoDB" id="1928087at2759"/>
<evidence type="ECO:0000256" key="2">
    <source>
        <dbReference type="ARBA" id="ARBA00023242"/>
    </source>
</evidence>
<dbReference type="SUPFAM" id="SSF50978">
    <property type="entry name" value="WD40 repeat-like"/>
    <property type="match status" value="1"/>
</dbReference>
<sequence length="1190" mass="130201">MSMAKSKEEEDEAAKTDGLEIISIGRLYNGPWDKKYWSCSRGKDRYPYPIGYQAVRAHGGSRCKIEVREGSKGPLFTVTAADGHSCSGQTPNIAWDRFQKKGFPRMKIWHGKRFSCKIDGTEFFGFKDPLVQRLLRELVANVDGIAEPNLLSSSFCGGPSLTEQVLRCPSSCSYPDLLACLVEPRITRKRSRRPENKGTRSSSEVPFERLQTSVLENFKNSNPGGTGHGSQWKRYSVSSCIYSASGGDKIICGSPGILLKQMNSNILTKYDGVEAAGAKNLESPEDHKSTGLTQCVSTAEESLDRFKDGAAPGSSSSVEMERNIEEPVFVNDSGVNVSDMSLCALDTYDSLQDNGDKSHDHALTSLSKTSFNSQGVVAANHKSDFEGLVAESHPGGEMDKDPLTCSSEKSDLDSVGQDVAKSMMTVLLPQALPLLKEASRKKSEAKQGVSDRGHLSGVVEFEEKNAGPFVNTSSSGDLANYGNARVEKEENMLVLAADSASIIRSSKNGNAIAPDSFEDKLNDVSMSGTNSVFHLDEMHVPPREKIQGDRADLRNVFQHGSLDLPTEWANMSTDSFSFEEGLIAASDCISDAYDWGRTNHEADAKAGLGNDRAMVECNTLLTGNSQCPRSEGTVDRIFRNGCSAERCTAAGDFLCQELNDEPGHTDIAKILTVGQSNHVPTEMPTTSVKHNTNEDPNGSQVQAPVYALVKKNILSFPSAQPIDEKPRNSLPYLVSATDMLDCMTDTANKDQAVPQLKSSGNVQLNNEQKSIYQLIGCYVHPLPIVAVWLSTHENETYICILCGLEEDKVKTLFLYNIPTEHAGEGCPSFLGHTPVTLPIPQNIYGGRIAPERSYLQFTPHGKGLVFLGCMEAPCCRERRISCSCSTCALVSFDETAVRIVQANMGYVTLVATLKAIDRVHSIVVCEPNYLVAIGESGRLHLWAMNPAWSAETEEFDIPTSDCVSPCIVELKKIPRHAYLVVGHNGLGEFSLWDVSKRIFLSKFSHPNPSVSTFLPISLLRWRRQDFISGRNLEEHVDVIMEATMKGFSGHDANHTFLHLEEEDIALWLLVAAVSDVECDYQLNARRKDSVVEWRLALLAEKMVILGNTLDQRVASVGVLTGQGIIATNEGHVYMWELSTGKRLGTLHHFPGGSVSCIATNDSTPAVFAAAGDGGKLLVYRHSQFKAMDRK</sequence>
<dbReference type="Proteomes" id="UP000827889">
    <property type="component" value="Chromosome 5"/>
</dbReference>
<keyword evidence="3" id="KW-1185">Reference proteome</keyword>
<organism evidence="3 4">
    <name type="scientific">Rhodamnia argentea</name>
    <dbReference type="NCBI Taxonomy" id="178133"/>
    <lineage>
        <taxon>Eukaryota</taxon>
        <taxon>Viridiplantae</taxon>
        <taxon>Streptophyta</taxon>
        <taxon>Embryophyta</taxon>
        <taxon>Tracheophyta</taxon>
        <taxon>Spermatophyta</taxon>
        <taxon>Magnoliopsida</taxon>
        <taxon>eudicotyledons</taxon>
        <taxon>Gunneridae</taxon>
        <taxon>Pentapetalae</taxon>
        <taxon>rosids</taxon>
        <taxon>malvids</taxon>
        <taxon>Myrtales</taxon>
        <taxon>Myrtaceae</taxon>
        <taxon>Myrtoideae</taxon>
        <taxon>Myrteae</taxon>
        <taxon>Australasian group</taxon>
        <taxon>Rhodamnia</taxon>
    </lineage>
</organism>
<dbReference type="AlphaFoldDB" id="A0A8B8QIY7"/>
<dbReference type="GO" id="GO:0005634">
    <property type="term" value="C:nucleus"/>
    <property type="evidence" value="ECO:0007669"/>
    <property type="project" value="UniProtKB-SubCell"/>
</dbReference>
<dbReference type="PROSITE" id="PS51542">
    <property type="entry name" value="FYRN"/>
    <property type="match status" value="1"/>
</dbReference>
<dbReference type="PANTHER" id="PTHR22715:SF1">
    <property type="entry name" value="DNA BINDING PROTEIN"/>
    <property type="match status" value="1"/>
</dbReference>
<evidence type="ECO:0000256" key="1">
    <source>
        <dbReference type="ARBA" id="ARBA00004123"/>
    </source>
</evidence>
<proteinExistence type="predicted"/>
<dbReference type="GeneID" id="115752852"/>
<protein>
    <submittedName>
        <fullName evidence="4">Uncharacterized protein LOC115752852 isoform X1</fullName>
    </submittedName>
</protein>
<reference evidence="4" key="1">
    <citation type="submission" date="2025-08" db="UniProtKB">
        <authorList>
            <consortium name="RefSeq"/>
        </authorList>
    </citation>
    <scope>IDENTIFICATION</scope>
    <source>
        <tissue evidence="4">Leaf</tissue>
    </source>
</reference>
<name>A0A8B8QIY7_9MYRT</name>
<keyword evidence="2" id="KW-0539">Nucleus</keyword>
<evidence type="ECO:0000313" key="4">
    <source>
        <dbReference type="RefSeq" id="XP_030547101.1"/>
    </source>
</evidence>
<dbReference type="PANTHER" id="PTHR22715">
    <property type="entry name" value="TRANSFORMING GROWTH FACTOR BETA REGULATED GENE 1"/>
    <property type="match status" value="1"/>
</dbReference>
<gene>
    <name evidence="4" type="primary">LOC115752852</name>
</gene>
<dbReference type="PROSITE" id="PS51543">
    <property type="entry name" value="FYRC"/>
    <property type="match status" value="1"/>
</dbReference>